<evidence type="ECO:0000256" key="1">
    <source>
        <dbReference type="ARBA" id="ARBA00022598"/>
    </source>
</evidence>
<dbReference type="InterPro" id="IPR050141">
    <property type="entry name" value="GCL_type2/YbdK_subfam"/>
</dbReference>
<dbReference type="SUPFAM" id="SSF55931">
    <property type="entry name" value="Glutamine synthetase/guanido kinase"/>
    <property type="match status" value="1"/>
</dbReference>
<evidence type="ECO:0000256" key="2">
    <source>
        <dbReference type="ARBA" id="ARBA00022741"/>
    </source>
</evidence>
<dbReference type="InterPro" id="IPR011793">
    <property type="entry name" value="YbdK"/>
</dbReference>
<dbReference type="EMBL" id="JACHMH010000001">
    <property type="protein sequence ID" value="MBB4681396.1"/>
    <property type="molecule type" value="Genomic_DNA"/>
</dbReference>
<dbReference type="GO" id="GO:0042398">
    <property type="term" value="P:modified amino acid biosynthetic process"/>
    <property type="evidence" value="ECO:0007669"/>
    <property type="project" value="InterPro"/>
</dbReference>
<comment type="catalytic activity">
    <reaction evidence="4 5">
        <text>L-cysteine + L-glutamate + ATP = gamma-L-glutamyl-L-cysteine + ADP + phosphate + H(+)</text>
        <dbReference type="Rhea" id="RHEA:13285"/>
        <dbReference type="ChEBI" id="CHEBI:15378"/>
        <dbReference type="ChEBI" id="CHEBI:29985"/>
        <dbReference type="ChEBI" id="CHEBI:30616"/>
        <dbReference type="ChEBI" id="CHEBI:35235"/>
        <dbReference type="ChEBI" id="CHEBI:43474"/>
        <dbReference type="ChEBI" id="CHEBI:58173"/>
        <dbReference type="ChEBI" id="CHEBI:456216"/>
        <dbReference type="EC" id="6.3.2.2"/>
    </reaction>
</comment>
<keyword evidence="3 5" id="KW-0067">ATP-binding</keyword>
<keyword evidence="7" id="KW-1185">Reference proteome</keyword>
<name>A0A7W7FWD2_9PSEU</name>
<protein>
    <recommendedName>
        <fullName evidence="5">Putative glutamate--cysteine ligase 2</fullName>
        <ecNumber evidence="5">6.3.2.2</ecNumber>
    </recommendedName>
    <alternativeName>
        <fullName evidence="5">Gamma-glutamylcysteine synthetase 2</fullName>
        <shortName evidence="5">GCS 2</shortName>
        <shortName evidence="5">Gamma-GCS 2</shortName>
    </alternativeName>
</protein>
<dbReference type="InterPro" id="IPR006336">
    <property type="entry name" value="GCS2"/>
</dbReference>
<sequence>MSEWTFGVEEEFILVDADTGRLAAQAAAVRHGADASGSDDELQEELTRYQVEIASPVCTTAEQLGENLTRLRGRLAASARERNLHLLATGTAVLAEPWPPPLAGKDRYQVIADRFGGLIDTLCGCHVHVAIPDAEFGIKLSNHLRPWLPLLLALSANSPFSRGQDSGHASWRHVTWARWPSAGPPPFFESPAHYEASVSALLHVGAALDRKMVYWDIRLSEAQPTLEFRVCDVAATVEEAVLLGVLVRALAQAASHDLDTGVPAKPIPHEVLRAALWRAARDGLGGYCPDPESGALLPVSVVLRRARQRLRPFLLDNGELELVEELTEHLFTVGGGAHRQRQAMARRGEPMDVVDLLARQTTVSSLLDSPS</sequence>
<dbReference type="PANTHER" id="PTHR36510:SF1">
    <property type="entry name" value="GLUTAMATE--CYSTEINE LIGASE 2-RELATED"/>
    <property type="match status" value="1"/>
</dbReference>
<dbReference type="AlphaFoldDB" id="A0A7W7FWD2"/>
<comment type="function">
    <text evidence="5">ATP-dependent carboxylate-amine ligase which exhibits weak glutamate--cysteine ligase activity.</text>
</comment>
<dbReference type="NCBIfam" id="TIGR02050">
    <property type="entry name" value="gshA_cyan_rel"/>
    <property type="match status" value="1"/>
</dbReference>
<reference evidence="6 7" key="1">
    <citation type="submission" date="2020-08" db="EMBL/GenBank/DDBJ databases">
        <title>Sequencing the genomes of 1000 actinobacteria strains.</title>
        <authorList>
            <person name="Klenk H.-P."/>
        </authorList>
    </citation>
    <scope>NUCLEOTIDE SEQUENCE [LARGE SCALE GENOMIC DNA]</scope>
    <source>
        <strain evidence="6 7">DSM 44230</strain>
    </source>
</reference>
<dbReference type="EC" id="6.3.2.2" evidence="5"/>
<dbReference type="NCBIfam" id="NF010041">
    <property type="entry name" value="PRK13517.1-1"/>
    <property type="match status" value="1"/>
</dbReference>
<proteinExistence type="inferred from homology"/>
<evidence type="ECO:0000313" key="7">
    <source>
        <dbReference type="Proteomes" id="UP000533598"/>
    </source>
</evidence>
<dbReference type="GO" id="GO:0005524">
    <property type="term" value="F:ATP binding"/>
    <property type="evidence" value="ECO:0007669"/>
    <property type="project" value="UniProtKB-KW"/>
</dbReference>
<dbReference type="InterPro" id="IPR014746">
    <property type="entry name" value="Gln_synth/guanido_kin_cat_dom"/>
</dbReference>
<evidence type="ECO:0000256" key="5">
    <source>
        <dbReference type="HAMAP-Rule" id="MF_01609"/>
    </source>
</evidence>
<organism evidence="6 7">
    <name type="scientific">Crossiella cryophila</name>
    <dbReference type="NCBI Taxonomy" id="43355"/>
    <lineage>
        <taxon>Bacteria</taxon>
        <taxon>Bacillati</taxon>
        <taxon>Actinomycetota</taxon>
        <taxon>Actinomycetes</taxon>
        <taxon>Pseudonocardiales</taxon>
        <taxon>Pseudonocardiaceae</taxon>
        <taxon>Crossiella</taxon>
    </lineage>
</organism>
<dbReference type="PANTHER" id="PTHR36510">
    <property type="entry name" value="GLUTAMATE--CYSTEINE LIGASE 2-RELATED"/>
    <property type="match status" value="1"/>
</dbReference>
<evidence type="ECO:0000313" key="6">
    <source>
        <dbReference type="EMBL" id="MBB4681396.1"/>
    </source>
</evidence>
<keyword evidence="2 5" id="KW-0547">Nucleotide-binding</keyword>
<comment type="caution">
    <text evidence="6">The sequence shown here is derived from an EMBL/GenBank/DDBJ whole genome shotgun (WGS) entry which is preliminary data.</text>
</comment>
<dbReference type="Pfam" id="PF04107">
    <property type="entry name" value="GCS2"/>
    <property type="match status" value="1"/>
</dbReference>
<keyword evidence="1 5" id="KW-0436">Ligase</keyword>
<dbReference type="GO" id="GO:0004357">
    <property type="term" value="F:glutamate-cysteine ligase activity"/>
    <property type="evidence" value="ECO:0007669"/>
    <property type="project" value="UniProtKB-EC"/>
</dbReference>
<evidence type="ECO:0000256" key="4">
    <source>
        <dbReference type="ARBA" id="ARBA00048819"/>
    </source>
</evidence>
<dbReference type="RefSeq" id="WP_185007937.1">
    <property type="nucleotide sequence ID" value="NZ_BAAAUI010000008.1"/>
</dbReference>
<evidence type="ECO:0000256" key="3">
    <source>
        <dbReference type="ARBA" id="ARBA00022840"/>
    </source>
</evidence>
<dbReference type="Proteomes" id="UP000533598">
    <property type="component" value="Unassembled WGS sequence"/>
</dbReference>
<comment type="similarity">
    <text evidence="5">Belongs to the glutamate--cysteine ligase type 2 family. YbdK subfamily.</text>
</comment>
<accession>A0A7W7FWD2</accession>
<dbReference type="Gene3D" id="3.30.590.20">
    <property type="match status" value="1"/>
</dbReference>
<dbReference type="HAMAP" id="MF_01609">
    <property type="entry name" value="Glu_cys_ligase_2"/>
    <property type="match status" value="1"/>
</dbReference>
<gene>
    <name evidence="6" type="ORF">HNR67_007514</name>
</gene>